<dbReference type="InterPro" id="IPR015797">
    <property type="entry name" value="NUDIX_hydrolase-like_dom_sf"/>
</dbReference>
<dbReference type="Proteomes" id="UP001595733">
    <property type="component" value="Unassembled WGS sequence"/>
</dbReference>
<comment type="caution">
    <text evidence="5">The sequence shown here is derived from an EMBL/GenBank/DDBJ whole genome shotgun (WGS) entry which is preliminary data.</text>
</comment>
<dbReference type="GO" id="GO:0016787">
    <property type="term" value="F:hydrolase activity"/>
    <property type="evidence" value="ECO:0007669"/>
    <property type="project" value="UniProtKB-KW"/>
</dbReference>
<organism evidence="5 6">
    <name type="scientific">Chryseomicrobium palamuruense</name>
    <dbReference type="NCBI Taxonomy" id="682973"/>
    <lineage>
        <taxon>Bacteria</taxon>
        <taxon>Bacillati</taxon>
        <taxon>Bacillota</taxon>
        <taxon>Bacilli</taxon>
        <taxon>Bacillales</taxon>
        <taxon>Caryophanaceae</taxon>
        <taxon>Chryseomicrobium</taxon>
    </lineage>
</organism>
<accession>A0ABV8UY21</accession>
<dbReference type="PANTHER" id="PTHR43046:SF2">
    <property type="entry name" value="8-OXO-DGTP DIPHOSPHATASE-RELATED"/>
    <property type="match status" value="1"/>
</dbReference>
<evidence type="ECO:0000313" key="5">
    <source>
        <dbReference type="EMBL" id="MFC4356255.1"/>
    </source>
</evidence>
<name>A0ABV8UY21_9BACL</name>
<dbReference type="Pfam" id="PF00293">
    <property type="entry name" value="NUDIX"/>
    <property type="match status" value="1"/>
</dbReference>
<dbReference type="InterPro" id="IPR020476">
    <property type="entry name" value="Nudix_hydrolase"/>
</dbReference>
<evidence type="ECO:0000256" key="2">
    <source>
        <dbReference type="ARBA" id="ARBA00022801"/>
    </source>
</evidence>
<comment type="cofactor">
    <cofactor evidence="1">
        <name>Mg(2+)</name>
        <dbReference type="ChEBI" id="CHEBI:18420"/>
    </cofactor>
</comment>
<dbReference type="EMBL" id="JBHSEF010000029">
    <property type="protein sequence ID" value="MFC4356255.1"/>
    <property type="molecule type" value="Genomic_DNA"/>
</dbReference>
<dbReference type="InterPro" id="IPR020084">
    <property type="entry name" value="NUDIX_hydrolase_CS"/>
</dbReference>
<sequence>MGYIQNLRKYVGTAPLIMVGACVLIFDEDDRLFLQLRKDNGNWGLAGGSMDLGESLEEVAIREMKEETGLVPEQLDLFMTFSGKDFYYQYPHGDEVYNVVTAYICRDYKGKLRADENEASELRFFSLESLPETISPPDRLVIEKYLSVYSNEGRI</sequence>
<evidence type="ECO:0000313" key="6">
    <source>
        <dbReference type="Proteomes" id="UP001595733"/>
    </source>
</evidence>
<evidence type="ECO:0000259" key="4">
    <source>
        <dbReference type="PROSITE" id="PS51462"/>
    </source>
</evidence>
<dbReference type="PROSITE" id="PS51462">
    <property type="entry name" value="NUDIX"/>
    <property type="match status" value="1"/>
</dbReference>
<dbReference type="RefSeq" id="WP_378142815.1">
    <property type="nucleotide sequence ID" value="NZ_JBHSEF010000029.1"/>
</dbReference>
<proteinExistence type="inferred from homology"/>
<keyword evidence="2 3" id="KW-0378">Hydrolase</keyword>
<reference evidence="6" key="1">
    <citation type="journal article" date="2019" name="Int. J. Syst. Evol. Microbiol.">
        <title>The Global Catalogue of Microorganisms (GCM) 10K type strain sequencing project: providing services to taxonomists for standard genome sequencing and annotation.</title>
        <authorList>
            <consortium name="The Broad Institute Genomics Platform"/>
            <consortium name="The Broad Institute Genome Sequencing Center for Infectious Disease"/>
            <person name="Wu L."/>
            <person name="Ma J."/>
        </authorList>
    </citation>
    <scope>NUCLEOTIDE SEQUENCE [LARGE SCALE GENOMIC DNA]</scope>
    <source>
        <strain evidence="6">CCUG 50353</strain>
    </source>
</reference>
<dbReference type="SUPFAM" id="SSF55811">
    <property type="entry name" value="Nudix"/>
    <property type="match status" value="1"/>
</dbReference>
<dbReference type="InterPro" id="IPR000086">
    <property type="entry name" value="NUDIX_hydrolase_dom"/>
</dbReference>
<dbReference type="Gene3D" id="3.90.79.10">
    <property type="entry name" value="Nucleoside Triphosphate Pyrophosphohydrolase"/>
    <property type="match status" value="1"/>
</dbReference>
<evidence type="ECO:0000256" key="1">
    <source>
        <dbReference type="ARBA" id="ARBA00001946"/>
    </source>
</evidence>
<keyword evidence="6" id="KW-1185">Reference proteome</keyword>
<dbReference type="CDD" id="cd04677">
    <property type="entry name" value="NUDIX_Hydrolase"/>
    <property type="match status" value="1"/>
</dbReference>
<gene>
    <name evidence="5" type="ORF">ACFO0S_14435</name>
</gene>
<dbReference type="PANTHER" id="PTHR43046">
    <property type="entry name" value="GDP-MANNOSE MANNOSYL HYDROLASE"/>
    <property type="match status" value="1"/>
</dbReference>
<dbReference type="PRINTS" id="PR00502">
    <property type="entry name" value="NUDIXFAMILY"/>
</dbReference>
<evidence type="ECO:0000256" key="3">
    <source>
        <dbReference type="RuleBase" id="RU003476"/>
    </source>
</evidence>
<feature type="domain" description="Nudix hydrolase" evidence="4">
    <location>
        <begin position="15"/>
        <end position="150"/>
    </location>
</feature>
<comment type="similarity">
    <text evidence="3">Belongs to the Nudix hydrolase family.</text>
</comment>
<dbReference type="PROSITE" id="PS00893">
    <property type="entry name" value="NUDIX_BOX"/>
    <property type="match status" value="1"/>
</dbReference>
<protein>
    <submittedName>
        <fullName evidence="5">NUDIX hydrolase</fullName>
    </submittedName>
</protein>